<protein>
    <submittedName>
        <fullName evidence="1">Uncharacterized protein</fullName>
    </submittedName>
</protein>
<comment type="caution">
    <text evidence="1">The sequence shown here is derived from an EMBL/GenBank/DDBJ whole genome shotgun (WGS) entry which is preliminary data.</text>
</comment>
<proteinExistence type="predicted"/>
<accession>A0A645JEN5</accession>
<reference evidence="1" key="1">
    <citation type="submission" date="2019-08" db="EMBL/GenBank/DDBJ databases">
        <authorList>
            <person name="Kucharzyk K."/>
            <person name="Murdoch R.W."/>
            <person name="Higgins S."/>
            <person name="Loffler F."/>
        </authorList>
    </citation>
    <scope>NUCLEOTIDE SEQUENCE</scope>
</reference>
<sequence length="137" mass="14808">MVRTGRPVTGCQLDGIDRFGDVLLSAADSRCCGFTDPRADGKELKKVPVSGCGDRFPLGGIPTADGVLAAFADRRGGRVVTVDLSDPEHPAVLPGRSYCFPPGFSCERVEFYENRMYIPMANAGLFFEEKVSDRTDA</sequence>
<organism evidence="1">
    <name type="scientific">bioreactor metagenome</name>
    <dbReference type="NCBI Taxonomy" id="1076179"/>
    <lineage>
        <taxon>unclassified sequences</taxon>
        <taxon>metagenomes</taxon>
        <taxon>ecological metagenomes</taxon>
    </lineage>
</organism>
<dbReference type="AlphaFoldDB" id="A0A645JEN5"/>
<dbReference type="EMBL" id="VSSQ01139542">
    <property type="protein sequence ID" value="MPN62061.1"/>
    <property type="molecule type" value="Genomic_DNA"/>
</dbReference>
<name>A0A645JEN5_9ZZZZ</name>
<gene>
    <name evidence="1" type="ORF">SDC9_209807</name>
</gene>
<evidence type="ECO:0000313" key="1">
    <source>
        <dbReference type="EMBL" id="MPN62061.1"/>
    </source>
</evidence>